<organism evidence="2 3">
    <name type="scientific">Cnephaeus nilssonii</name>
    <name type="common">Northern bat</name>
    <name type="synonym">Eptesicus nilssonii</name>
    <dbReference type="NCBI Taxonomy" id="3371016"/>
    <lineage>
        <taxon>Eukaryota</taxon>
        <taxon>Metazoa</taxon>
        <taxon>Chordata</taxon>
        <taxon>Craniata</taxon>
        <taxon>Vertebrata</taxon>
        <taxon>Euteleostomi</taxon>
        <taxon>Mammalia</taxon>
        <taxon>Eutheria</taxon>
        <taxon>Laurasiatheria</taxon>
        <taxon>Chiroptera</taxon>
        <taxon>Yangochiroptera</taxon>
        <taxon>Vespertilionidae</taxon>
        <taxon>Cnephaeus</taxon>
    </lineage>
</organism>
<feature type="compositionally biased region" description="Basic and acidic residues" evidence="1">
    <location>
        <begin position="126"/>
        <end position="145"/>
    </location>
</feature>
<evidence type="ECO:0000313" key="2">
    <source>
        <dbReference type="EMBL" id="KAK1334131.1"/>
    </source>
</evidence>
<reference evidence="2" key="1">
    <citation type="submission" date="2023-06" db="EMBL/GenBank/DDBJ databases">
        <title>Reference genome for the Northern bat (Eptesicus nilssonii), a most northern bat species.</title>
        <authorList>
            <person name="Laine V.N."/>
            <person name="Pulliainen A.T."/>
            <person name="Lilley T.M."/>
        </authorList>
    </citation>
    <scope>NUCLEOTIDE SEQUENCE</scope>
    <source>
        <strain evidence="2">BLF_Eptnil</strain>
        <tissue evidence="2">Kidney</tissue>
    </source>
</reference>
<accession>A0AA40HNY9</accession>
<name>A0AA40HNY9_CNENI</name>
<evidence type="ECO:0000313" key="3">
    <source>
        <dbReference type="Proteomes" id="UP001177744"/>
    </source>
</evidence>
<protein>
    <submittedName>
        <fullName evidence="2">Uncharacterized protein</fullName>
    </submittedName>
</protein>
<proteinExistence type="predicted"/>
<evidence type="ECO:0000256" key="1">
    <source>
        <dbReference type="SAM" id="MobiDB-lite"/>
    </source>
</evidence>
<sequence length="145" mass="16622">MKSLRRNSDIIVSHRAKPYTCNDCGKPSHQRSHTGCVQKRMEDSEPERKRARTEEATASGSRSEAEEEDDEDYVPYVPLRQRRQLLLQRSCKGAMKEEQQDSGSDHRGDEDDIPLGPQSHVSLLDQHQHLKEKAEARKESPRKSS</sequence>
<dbReference type="EMBL" id="JAULJE010000015">
    <property type="protein sequence ID" value="KAK1334131.1"/>
    <property type="molecule type" value="Genomic_DNA"/>
</dbReference>
<feature type="region of interest" description="Disordered" evidence="1">
    <location>
        <begin position="18"/>
        <end position="145"/>
    </location>
</feature>
<feature type="compositionally biased region" description="Basic and acidic residues" evidence="1">
    <location>
        <begin position="39"/>
        <end position="55"/>
    </location>
</feature>
<feature type="compositionally biased region" description="Basic and acidic residues" evidence="1">
    <location>
        <begin position="94"/>
        <end position="109"/>
    </location>
</feature>
<dbReference type="Proteomes" id="UP001177744">
    <property type="component" value="Unassembled WGS sequence"/>
</dbReference>
<gene>
    <name evidence="2" type="ORF">QTO34_005131</name>
</gene>
<dbReference type="AlphaFoldDB" id="A0AA40HNY9"/>
<keyword evidence="3" id="KW-1185">Reference proteome</keyword>
<comment type="caution">
    <text evidence="2">The sequence shown here is derived from an EMBL/GenBank/DDBJ whole genome shotgun (WGS) entry which is preliminary data.</text>
</comment>